<feature type="compositionally biased region" description="Basic and acidic residues" evidence="2">
    <location>
        <begin position="577"/>
        <end position="589"/>
    </location>
</feature>
<reference evidence="4" key="1">
    <citation type="submission" date="2023-07" db="EMBL/GenBank/DDBJ databases">
        <authorList>
            <consortium name="CYATHOMIX"/>
        </authorList>
    </citation>
    <scope>NUCLEOTIDE SEQUENCE</scope>
    <source>
        <strain evidence="4">N/A</strain>
    </source>
</reference>
<gene>
    <name evidence="4" type="ORF">CYNAS_LOCUS3043</name>
</gene>
<keyword evidence="1" id="KW-0479">Metal-binding</keyword>
<dbReference type="PANTHER" id="PTHR47331">
    <property type="entry name" value="PHD-TYPE DOMAIN-CONTAINING PROTEIN"/>
    <property type="match status" value="1"/>
</dbReference>
<feature type="compositionally biased region" description="Basic residues" evidence="2">
    <location>
        <begin position="953"/>
        <end position="966"/>
    </location>
</feature>
<dbReference type="InterPro" id="IPR001878">
    <property type="entry name" value="Znf_CCHC"/>
</dbReference>
<keyword evidence="5" id="KW-1185">Reference proteome</keyword>
<dbReference type="Proteomes" id="UP001176961">
    <property type="component" value="Unassembled WGS sequence"/>
</dbReference>
<organism evidence="4 5">
    <name type="scientific">Cylicocyclus nassatus</name>
    <name type="common">Nematode worm</name>
    <dbReference type="NCBI Taxonomy" id="53992"/>
    <lineage>
        <taxon>Eukaryota</taxon>
        <taxon>Metazoa</taxon>
        <taxon>Ecdysozoa</taxon>
        <taxon>Nematoda</taxon>
        <taxon>Chromadorea</taxon>
        <taxon>Rhabditida</taxon>
        <taxon>Rhabditina</taxon>
        <taxon>Rhabditomorpha</taxon>
        <taxon>Strongyloidea</taxon>
        <taxon>Strongylidae</taxon>
        <taxon>Cylicocyclus</taxon>
    </lineage>
</organism>
<dbReference type="GO" id="GO:0003676">
    <property type="term" value="F:nucleic acid binding"/>
    <property type="evidence" value="ECO:0007669"/>
    <property type="project" value="InterPro"/>
</dbReference>
<proteinExistence type="predicted"/>
<dbReference type="PROSITE" id="PS50158">
    <property type="entry name" value="ZF_CCHC"/>
    <property type="match status" value="1"/>
</dbReference>
<feature type="region of interest" description="Disordered" evidence="2">
    <location>
        <begin position="932"/>
        <end position="971"/>
    </location>
</feature>
<keyword evidence="1" id="KW-0862">Zinc</keyword>
<comment type="caution">
    <text evidence="4">The sequence shown here is derived from an EMBL/GenBank/DDBJ whole genome shotgun (WGS) entry which is preliminary data.</text>
</comment>
<accession>A0AA36DQC2</accession>
<feature type="compositionally biased region" description="Polar residues" evidence="2">
    <location>
        <begin position="241"/>
        <end position="256"/>
    </location>
</feature>
<evidence type="ECO:0000256" key="2">
    <source>
        <dbReference type="SAM" id="MobiDB-lite"/>
    </source>
</evidence>
<name>A0AA36DQC2_CYLNA</name>
<evidence type="ECO:0000313" key="5">
    <source>
        <dbReference type="Proteomes" id="UP001176961"/>
    </source>
</evidence>
<feature type="domain" description="CCHC-type" evidence="3">
    <location>
        <begin position="202"/>
        <end position="217"/>
    </location>
</feature>
<feature type="compositionally biased region" description="Polar residues" evidence="2">
    <location>
        <begin position="271"/>
        <end position="287"/>
    </location>
</feature>
<evidence type="ECO:0000313" key="4">
    <source>
        <dbReference type="EMBL" id="CAJ0591060.1"/>
    </source>
</evidence>
<evidence type="ECO:0000259" key="3">
    <source>
        <dbReference type="PROSITE" id="PS50158"/>
    </source>
</evidence>
<dbReference type="AlphaFoldDB" id="A0AA36DQC2"/>
<evidence type="ECO:0000256" key="1">
    <source>
        <dbReference type="PROSITE-ProRule" id="PRU00047"/>
    </source>
</evidence>
<dbReference type="InterPro" id="IPR005312">
    <property type="entry name" value="DUF1759"/>
</dbReference>
<feature type="region of interest" description="Disordered" evidence="2">
    <location>
        <begin position="572"/>
        <end position="616"/>
    </location>
</feature>
<keyword evidence="1" id="KW-0863">Zinc-finger</keyword>
<dbReference type="SMART" id="SM00343">
    <property type="entry name" value="ZnF_C2HC"/>
    <property type="match status" value="3"/>
</dbReference>
<feature type="region of interest" description="Disordered" evidence="2">
    <location>
        <begin position="233"/>
        <end position="306"/>
    </location>
</feature>
<sequence>MIKFNYLLQSLVGEARQTAAQFQVVEASYQLVIEALKKKYGEDASIIEDLLMQLETTKAEGLSTKLQANLLERITAILTQLAAKGQDVNQRLVLNLVLRKFSAEIQAKAFERRERLTDSQQWTWSVLQKDLQDIITTKERIERSQELITKPHTPLSPLKGESQERRPIPACIYCKRSNHRSVECRTVPISERAAFLARNQLCTNCGRPNHTAQNCRSQGCFRCGLKHHSSTCRRLLPPPNHEQSTGTTTKPQQINQPARIVPTPNVARMQQKGTTQATHRQTRQNLVTIEEDRKKKKPVTKTASTTLQTSCEDNELDIYDNYWKMESTGIEEYTGTEKEAKKIQEDQILKKFKETIVRKPDGYYVRLPWKEPHEYLPDNRSIALARLKSLLRQYEDRKEFLQEFDNIFKDQLQKGIIEVVEEEAGKPRPKGKIIHYLAHQAVISNASHPLIHVERFSSLRRLKRTVAYVGIFLNKLAKNLPEESKQKIRRASGIQEATDKLQGADLMQAERTIIKLHQKEHEALITANEQRKLNITRDEKGTENPNQIRQVELRMPNGKVTKRPVNSLIPLELMDSDPGHEQLSTHEHPSAPTQPELPSEPSPETPRRPKRSPSRYYPYSLEEYEINSITTDEKSITQPNTYIFRMQEQGQGYESLDSFLQTLNQRRSMFNEKELQRRLDIVYEETTKLMAQGQQIVTKATDLKNEAANYEPVPEKSKPLYDRKNELLASIHLLKQRWEHVHVVSILLWDAYDMLVHLNPPTFFNRVAFEQRPRPRGHYTKDDSITTIREEQHQLNGLQAQLEILTIDPFLNPYIDSDEKKPYISEVSDADIHAKLDNIEKLIQKRIDDTSITKRSPDTESMLRKLHRIETILIEDKARRTEDTLSQQLVQLTELLQQTSTNLENKINNNTELIVNSIINLLTQVSELLRTGHQPKSPDRHRHNSSSPVARRQTPRRSRSRQPAKRPPRDPELALLHRKLDHLAQCEKRLYGLDAPQPSTPHKCTFCFAIHNEDACVAFKTVEERRAVVRSRNLCIHCLGNSCVKPCPDRIACNYCKSKSHHYALCPLPEERSALEEQIAMYHH</sequence>
<dbReference type="EMBL" id="CATQJL010000001">
    <property type="protein sequence ID" value="CAJ0591060.1"/>
    <property type="molecule type" value="Genomic_DNA"/>
</dbReference>
<dbReference type="PANTHER" id="PTHR47331:SF1">
    <property type="entry name" value="GAG-LIKE PROTEIN"/>
    <property type="match status" value="1"/>
</dbReference>
<dbReference type="GO" id="GO:0008270">
    <property type="term" value="F:zinc ion binding"/>
    <property type="evidence" value="ECO:0007669"/>
    <property type="project" value="UniProtKB-KW"/>
</dbReference>
<dbReference type="Pfam" id="PF03564">
    <property type="entry name" value="DUF1759"/>
    <property type="match status" value="1"/>
</dbReference>
<protein>
    <recommendedName>
        <fullName evidence="3">CCHC-type domain-containing protein</fullName>
    </recommendedName>
</protein>